<dbReference type="PANTHER" id="PTHR33966">
    <property type="entry name" value="PROTEIN ODR-4 HOMOLOG"/>
    <property type="match status" value="1"/>
</dbReference>
<keyword evidence="8" id="KW-1185">Reference proteome</keyword>
<feature type="non-terminal residue" evidence="7">
    <location>
        <position position="284"/>
    </location>
</feature>
<evidence type="ECO:0000256" key="4">
    <source>
        <dbReference type="ARBA" id="ARBA00022989"/>
    </source>
</evidence>
<comment type="similarity">
    <text evidence="2">Belongs to the ODR-4 family.</text>
</comment>
<proteinExistence type="inferred from homology"/>
<organism evidence="7 8">
    <name type="scientific">Meganyctiphanes norvegica</name>
    <name type="common">Northern krill</name>
    <name type="synonym">Thysanopoda norvegica</name>
    <dbReference type="NCBI Taxonomy" id="48144"/>
    <lineage>
        <taxon>Eukaryota</taxon>
        <taxon>Metazoa</taxon>
        <taxon>Ecdysozoa</taxon>
        <taxon>Arthropoda</taxon>
        <taxon>Crustacea</taxon>
        <taxon>Multicrustacea</taxon>
        <taxon>Malacostraca</taxon>
        <taxon>Eumalacostraca</taxon>
        <taxon>Eucarida</taxon>
        <taxon>Euphausiacea</taxon>
        <taxon>Euphausiidae</taxon>
        <taxon>Meganyctiphanes</taxon>
    </lineage>
</organism>
<dbReference type="Pfam" id="PF14778">
    <property type="entry name" value="ODR4-like"/>
    <property type="match status" value="1"/>
</dbReference>
<feature type="transmembrane region" description="Helical" evidence="6">
    <location>
        <begin position="256"/>
        <end position="277"/>
    </location>
</feature>
<dbReference type="GO" id="GO:0012505">
    <property type="term" value="C:endomembrane system"/>
    <property type="evidence" value="ECO:0007669"/>
    <property type="project" value="TreeGrafter"/>
</dbReference>
<sequence length="284" mass="30715">EMSYFYTFNEGLWWLMEEKSINLDQWVLVQDLVRPWASSVAKSLVLIDSNLVDEETILDAGVDEKPSKRKGGARAIMDLTPPKIYVAEILDTCGTIEGKYIEKDSAGRIHISGTVAGRAFVQGKATTAEGSHAVITDLIRSVVSRWEMHCDSLVEEEPPNPKGPVVHEPPRRVFLEGGGLPVSLCDYLFPGDTVADACSSAKDLLDMIVHEENVDDTLETLSDVSVLLDTGADGLEYVDESGLESTFAEKDATCSFTAVALAIAVATVGIGISYLTLQGSKSLT</sequence>
<evidence type="ECO:0000313" key="7">
    <source>
        <dbReference type="EMBL" id="CAL4124160.1"/>
    </source>
</evidence>
<dbReference type="PANTHER" id="PTHR33966:SF1">
    <property type="entry name" value="PROTEIN ODR-4 HOMOLOG"/>
    <property type="match status" value="1"/>
</dbReference>
<feature type="non-terminal residue" evidence="7">
    <location>
        <position position="1"/>
    </location>
</feature>
<dbReference type="Proteomes" id="UP001497623">
    <property type="component" value="Unassembled WGS sequence"/>
</dbReference>
<evidence type="ECO:0000256" key="1">
    <source>
        <dbReference type="ARBA" id="ARBA00004370"/>
    </source>
</evidence>
<accession>A0AAV2RI05</accession>
<evidence type="ECO:0000256" key="6">
    <source>
        <dbReference type="SAM" id="Phobius"/>
    </source>
</evidence>
<comment type="caution">
    <text evidence="7">The sequence shown here is derived from an EMBL/GenBank/DDBJ whole genome shotgun (WGS) entry which is preliminary data.</text>
</comment>
<gene>
    <name evidence="7" type="ORF">MNOR_LOCUS24296</name>
</gene>
<evidence type="ECO:0000256" key="3">
    <source>
        <dbReference type="ARBA" id="ARBA00022692"/>
    </source>
</evidence>
<reference evidence="7 8" key="1">
    <citation type="submission" date="2024-05" db="EMBL/GenBank/DDBJ databases">
        <authorList>
            <person name="Wallberg A."/>
        </authorList>
    </citation>
    <scope>NUCLEOTIDE SEQUENCE [LARGE SCALE GENOMIC DNA]</scope>
</reference>
<name>A0AAV2RI05_MEGNR</name>
<keyword evidence="5 6" id="KW-0472">Membrane</keyword>
<keyword evidence="4 6" id="KW-1133">Transmembrane helix</keyword>
<evidence type="ECO:0000313" key="8">
    <source>
        <dbReference type="Proteomes" id="UP001497623"/>
    </source>
</evidence>
<comment type="subcellular location">
    <subcellularLocation>
        <location evidence="1">Membrane</location>
    </subcellularLocation>
</comment>
<dbReference type="AlphaFoldDB" id="A0AAV2RI05"/>
<evidence type="ECO:0000256" key="5">
    <source>
        <dbReference type="ARBA" id="ARBA00023136"/>
    </source>
</evidence>
<dbReference type="GO" id="GO:0008104">
    <property type="term" value="P:intracellular protein localization"/>
    <property type="evidence" value="ECO:0007669"/>
    <property type="project" value="TreeGrafter"/>
</dbReference>
<keyword evidence="3 6" id="KW-0812">Transmembrane</keyword>
<dbReference type="GO" id="GO:0016020">
    <property type="term" value="C:membrane"/>
    <property type="evidence" value="ECO:0007669"/>
    <property type="project" value="UniProtKB-SubCell"/>
</dbReference>
<dbReference type="EMBL" id="CAXKWB010022175">
    <property type="protein sequence ID" value="CAL4124160.1"/>
    <property type="molecule type" value="Genomic_DNA"/>
</dbReference>
<evidence type="ECO:0000256" key="2">
    <source>
        <dbReference type="ARBA" id="ARBA00010131"/>
    </source>
</evidence>
<dbReference type="InterPro" id="IPR029454">
    <property type="entry name" value="ODR-4-like"/>
</dbReference>
<protein>
    <submittedName>
        <fullName evidence="7">Uncharacterized protein</fullName>
    </submittedName>
</protein>